<organism evidence="1">
    <name type="scientific">marine metagenome</name>
    <dbReference type="NCBI Taxonomy" id="408172"/>
    <lineage>
        <taxon>unclassified sequences</taxon>
        <taxon>metagenomes</taxon>
        <taxon>ecological metagenomes</taxon>
    </lineage>
</organism>
<protein>
    <submittedName>
        <fullName evidence="1">Uncharacterized protein</fullName>
    </submittedName>
</protein>
<gene>
    <name evidence="1" type="ORF">METZ01_LOCUS380132</name>
</gene>
<name>A0A382U0T7_9ZZZZ</name>
<proteinExistence type="predicted"/>
<evidence type="ECO:0000313" key="1">
    <source>
        <dbReference type="EMBL" id="SVD27278.1"/>
    </source>
</evidence>
<dbReference type="EMBL" id="UINC01140245">
    <property type="protein sequence ID" value="SVD27278.1"/>
    <property type="molecule type" value="Genomic_DNA"/>
</dbReference>
<sequence length="43" mass="5111">MEDLVKACHKLYSIRLPMWDQLYMLNVFSYGDLQGAYRNAIKD</sequence>
<accession>A0A382U0T7</accession>
<reference evidence="1" key="1">
    <citation type="submission" date="2018-05" db="EMBL/GenBank/DDBJ databases">
        <authorList>
            <person name="Lanie J.A."/>
            <person name="Ng W.-L."/>
            <person name="Kazmierczak K.M."/>
            <person name="Andrzejewski T.M."/>
            <person name="Davidsen T.M."/>
            <person name="Wayne K.J."/>
            <person name="Tettelin H."/>
            <person name="Glass J.I."/>
            <person name="Rusch D."/>
            <person name="Podicherti R."/>
            <person name="Tsui H.-C.T."/>
            <person name="Winkler M.E."/>
        </authorList>
    </citation>
    <scope>NUCLEOTIDE SEQUENCE</scope>
</reference>
<dbReference type="AlphaFoldDB" id="A0A382U0T7"/>